<dbReference type="EMBL" id="JAROCY010000023">
    <property type="protein sequence ID" value="MDF8335238.1"/>
    <property type="molecule type" value="Genomic_DNA"/>
</dbReference>
<accession>A0ABT6CPV3</accession>
<evidence type="ECO:0000313" key="1">
    <source>
        <dbReference type="EMBL" id="MDF8335238.1"/>
    </source>
</evidence>
<dbReference type="Gene3D" id="1.20.910.10">
    <property type="entry name" value="Heme oxygenase-like"/>
    <property type="match status" value="1"/>
</dbReference>
<dbReference type="InterPro" id="IPR016084">
    <property type="entry name" value="Haem_Oase-like_multi-hlx"/>
</dbReference>
<evidence type="ECO:0000313" key="2">
    <source>
        <dbReference type="Proteomes" id="UP001222770"/>
    </source>
</evidence>
<dbReference type="SUPFAM" id="SSF48613">
    <property type="entry name" value="Heme oxygenase-like"/>
    <property type="match status" value="1"/>
</dbReference>
<dbReference type="Proteomes" id="UP001222770">
    <property type="component" value="Unassembled WGS sequence"/>
</dbReference>
<protein>
    <submittedName>
        <fullName evidence="1">Biliverdin-producing heme oxygenase</fullName>
    </submittedName>
</protein>
<reference evidence="1 2" key="1">
    <citation type="submission" date="2023-03" db="EMBL/GenBank/DDBJ databases">
        <title>Novosphingobium cyanobacteriorum sp. nov., isolated from a eutrophic reservoir during the Microcystis bloom period.</title>
        <authorList>
            <person name="Kang M."/>
            <person name="Le V."/>
            <person name="Ko S.-R."/>
            <person name="Lee S.-A."/>
            <person name="Ahn C.-Y."/>
        </authorList>
    </citation>
    <scope>NUCLEOTIDE SEQUENCE [LARGE SCALE GENOMIC DNA]</scope>
    <source>
        <strain evidence="1 2">HBC54</strain>
    </source>
</reference>
<sequence>MTAAAALAAPQAQTLGQMLRTATRSQHDEVDAAFGSFDLTTMDGLRRFLLAQARVLPEVERVLAPAELLPAWTGRTCALHQDLMALGQAPPQTLPFTLPAGPAARWGALYVLEGSRLGGAMLRRHLPEGAPSAFFDARHAPGRWQAFLGRLDASGCSPSWRTGALSGAHATFAAFTSAARR</sequence>
<dbReference type="RefSeq" id="WP_277280153.1">
    <property type="nucleotide sequence ID" value="NZ_JAROCY010000023.1"/>
</dbReference>
<name>A0ABT6CPV3_9SPHN</name>
<organism evidence="1 2">
    <name type="scientific">Novosphingobium cyanobacteriorum</name>
    <dbReference type="NCBI Taxonomy" id="3024215"/>
    <lineage>
        <taxon>Bacteria</taxon>
        <taxon>Pseudomonadati</taxon>
        <taxon>Pseudomonadota</taxon>
        <taxon>Alphaproteobacteria</taxon>
        <taxon>Sphingomonadales</taxon>
        <taxon>Sphingomonadaceae</taxon>
        <taxon>Novosphingobium</taxon>
    </lineage>
</organism>
<keyword evidence="2" id="KW-1185">Reference proteome</keyword>
<gene>
    <name evidence="1" type="ORF">POM99_18695</name>
</gene>
<dbReference type="CDD" id="cd19166">
    <property type="entry name" value="HemeO-bac"/>
    <property type="match status" value="1"/>
</dbReference>
<proteinExistence type="predicted"/>
<comment type="caution">
    <text evidence="1">The sequence shown here is derived from an EMBL/GenBank/DDBJ whole genome shotgun (WGS) entry which is preliminary data.</text>
</comment>